<gene>
    <name evidence="3" type="ORF">L207DRAFT_592488</name>
</gene>
<dbReference type="AlphaFoldDB" id="A0A2J6QVT3"/>
<accession>A0A2J6QVT3</accession>
<keyword evidence="4" id="KW-1185">Reference proteome</keyword>
<dbReference type="Proteomes" id="UP000235786">
    <property type="component" value="Unassembled WGS sequence"/>
</dbReference>
<evidence type="ECO:0000256" key="2">
    <source>
        <dbReference type="SAM" id="SignalP"/>
    </source>
</evidence>
<proteinExistence type="predicted"/>
<reference evidence="3 4" key="1">
    <citation type="submission" date="2016-04" db="EMBL/GenBank/DDBJ databases">
        <title>A degradative enzymes factory behind the ericoid mycorrhizal symbiosis.</title>
        <authorList>
            <consortium name="DOE Joint Genome Institute"/>
            <person name="Martino E."/>
            <person name="Morin E."/>
            <person name="Grelet G."/>
            <person name="Kuo A."/>
            <person name="Kohler A."/>
            <person name="Daghino S."/>
            <person name="Barry K."/>
            <person name="Choi C."/>
            <person name="Cichocki N."/>
            <person name="Clum A."/>
            <person name="Copeland A."/>
            <person name="Hainaut M."/>
            <person name="Haridas S."/>
            <person name="Labutti K."/>
            <person name="Lindquist E."/>
            <person name="Lipzen A."/>
            <person name="Khouja H.-R."/>
            <person name="Murat C."/>
            <person name="Ohm R."/>
            <person name="Olson A."/>
            <person name="Spatafora J."/>
            <person name="Veneault-Fourrey C."/>
            <person name="Henrissat B."/>
            <person name="Grigoriev I."/>
            <person name="Martin F."/>
            <person name="Perotto S."/>
        </authorList>
    </citation>
    <scope>NUCLEOTIDE SEQUENCE [LARGE SCALE GENOMIC DNA]</scope>
    <source>
        <strain evidence="3 4">F</strain>
    </source>
</reference>
<dbReference type="OrthoDB" id="3563901at2759"/>
<dbReference type="STRING" id="1149755.A0A2J6QVT3"/>
<protein>
    <submittedName>
        <fullName evidence="3">Uncharacterized protein</fullName>
    </submittedName>
</protein>
<evidence type="ECO:0000256" key="1">
    <source>
        <dbReference type="SAM" id="MobiDB-lite"/>
    </source>
</evidence>
<feature type="signal peptide" evidence="2">
    <location>
        <begin position="1"/>
        <end position="22"/>
    </location>
</feature>
<name>A0A2J6QVT3_HYAVF</name>
<sequence>MRHSSRLCSPLLFAFTLEVTLACFASVLSPLLEDLNSPLRFNLLSTPPQPQKLPKAPTSFASSEPRKLILPSTNVQSQRLILPASPPYLFFCTSTTMVNTRKGTYESAANMPKKVAKKSKTNATSARPVRVWPAPTHGRPTPYVATPQSRDNMCDAFPGKRGNPPGGIDAKVWDNAFNRAHTALYKLTKKSLRKAVIKAALEDGRIRDSAVEELIQKGVLPEDFVDANP</sequence>
<organism evidence="3 4">
    <name type="scientific">Hyaloscypha variabilis (strain UAMH 11265 / GT02V1 / F)</name>
    <name type="common">Meliniomyces variabilis</name>
    <dbReference type="NCBI Taxonomy" id="1149755"/>
    <lineage>
        <taxon>Eukaryota</taxon>
        <taxon>Fungi</taxon>
        <taxon>Dikarya</taxon>
        <taxon>Ascomycota</taxon>
        <taxon>Pezizomycotina</taxon>
        <taxon>Leotiomycetes</taxon>
        <taxon>Helotiales</taxon>
        <taxon>Hyaloscyphaceae</taxon>
        <taxon>Hyaloscypha</taxon>
        <taxon>Hyaloscypha variabilis</taxon>
    </lineage>
</organism>
<keyword evidence="2" id="KW-0732">Signal</keyword>
<evidence type="ECO:0000313" key="3">
    <source>
        <dbReference type="EMBL" id="PMD30361.1"/>
    </source>
</evidence>
<dbReference type="EMBL" id="KZ613967">
    <property type="protein sequence ID" value="PMD30361.1"/>
    <property type="molecule type" value="Genomic_DNA"/>
</dbReference>
<feature type="chain" id="PRO_5014463505" evidence="2">
    <location>
        <begin position="23"/>
        <end position="229"/>
    </location>
</feature>
<feature type="region of interest" description="Disordered" evidence="1">
    <location>
        <begin position="111"/>
        <end position="149"/>
    </location>
</feature>
<evidence type="ECO:0000313" key="4">
    <source>
        <dbReference type="Proteomes" id="UP000235786"/>
    </source>
</evidence>